<reference evidence="1 2" key="1">
    <citation type="submission" date="2017-02" db="EMBL/GenBank/DDBJ databases">
        <title>Draft genome of Acidibacillus ferrooxidans Huett2.</title>
        <authorList>
            <person name="Schopf S."/>
        </authorList>
    </citation>
    <scope>NUCLEOTIDE SEQUENCE [LARGE SCALE GENOMIC DNA]</scope>
    <source>
        <strain evidence="1 2">Huett2</strain>
    </source>
</reference>
<dbReference type="SUPFAM" id="SSF52467">
    <property type="entry name" value="DHS-like NAD/FAD-binding domain"/>
    <property type="match status" value="1"/>
</dbReference>
<name>A0A1V4EVK9_9BACL</name>
<evidence type="ECO:0000313" key="2">
    <source>
        <dbReference type="Proteomes" id="UP000190229"/>
    </source>
</evidence>
<comment type="caution">
    <text evidence="1">The sequence shown here is derived from an EMBL/GenBank/DDBJ whole genome shotgun (WGS) entry which is preliminary data.</text>
</comment>
<dbReference type="Pfam" id="PF13289">
    <property type="entry name" value="SIR2_2"/>
    <property type="match status" value="1"/>
</dbReference>
<dbReference type="RefSeq" id="WP_079289987.1">
    <property type="nucleotide sequence ID" value="NZ_MWPS01000010.1"/>
</dbReference>
<dbReference type="Proteomes" id="UP000190229">
    <property type="component" value="Unassembled WGS sequence"/>
</dbReference>
<gene>
    <name evidence="1" type="ORF">B2M26_03890</name>
</gene>
<dbReference type="InterPro" id="IPR029035">
    <property type="entry name" value="DHS-like_NAD/FAD-binding_dom"/>
</dbReference>
<evidence type="ECO:0000313" key="1">
    <source>
        <dbReference type="EMBL" id="OPG16959.1"/>
    </source>
</evidence>
<protein>
    <submittedName>
        <fullName evidence="1">Uncharacterized protein</fullName>
    </submittedName>
</protein>
<proteinExistence type="predicted"/>
<dbReference type="EMBL" id="MWPS01000010">
    <property type="protein sequence ID" value="OPG16959.1"/>
    <property type="molecule type" value="Genomic_DNA"/>
</dbReference>
<organism evidence="1 2">
    <name type="scientific">Ferroacidibacillus organovorans</name>
    <dbReference type="NCBI Taxonomy" id="1765683"/>
    <lineage>
        <taxon>Bacteria</taxon>
        <taxon>Bacillati</taxon>
        <taxon>Bacillota</taxon>
        <taxon>Bacilli</taxon>
        <taxon>Bacillales</taxon>
        <taxon>Alicyclobacillaceae</taxon>
        <taxon>Ferroacidibacillus</taxon>
    </lineage>
</organism>
<accession>A0A1V4EVK9</accession>
<dbReference type="AlphaFoldDB" id="A0A1V4EVK9"/>
<keyword evidence="2" id="KW-1185">Reference proteome</keyword>
<sequence>MKSELSKPEMALFLPWSILGGNCRVVHEILRIAWFEGILYMNVDEGLQELQRFLRTKPIVLVGTGLSMSMGLPGMPELLTHLRQTIPDVFSGDTATLAQWASCLELIDKHGFEGGLGRVHLSDNLLKAVIQEAVRLVRPSDQKFGHSLAIGERTEFPFARLLKHLVQSLSPSNQTLDVVTPNYDHLVEYACDLIQVSYQTGFQGGFIKRFDPTSFDEHYYIPGPPLKNRPSYRQVPRVRLLKPHGSLYWRRFGSAVVETQIDIDSGESIIITPGSTKYEASLTDSVMNRHRELANQCILRAESVLVIGYGFNDDHLQTVLYDRIKDGMECLVLTKVLSEQGRQWIKSFPNMIALEQGENDSTTRWYARGSYGEWDGRFWSLDYFVHSVIG</sequence>